<dbReference type="InterPro" id="IPR001950">
    <property type="entry name" value="SUI1"/>
</dbReference>
<dbReference type="GO" id="GO:0003743">
    <property type="term" value="F:translation initiation factor activity"/>
    <property type="evidence" value="ECO:0007669"/>
    <property type="project" value="InterPro"/>
</dbReference>
<organism evidence="6 7">
    <name type="scientific">Phyllachora maydis</name>
    <dbReference type="NCBI Taxonomy" id="1825666"/>
    <lineage>
        <taxon>Eukaryota</taxon>
        <taxon>Fungi</taxon>
        <taxon>Dikarya</taxon>
        <taxon>Ascomycota</taxon>
        <taxon>Pezizomycotina</taxon>
        <taxon>Sordariomycetes</taxon>
        <taxon>Sordariomycetidae</taxon>
        <taxon>Phyllachorales</taxon>
        <taxon>Phyllachoraceae</taxon>
        <taxon>Phyllachora</taxon>
    </lineage>
</organism>
<dbReference type="Proteomes" id="UP001217918">
    <property type="component" value="Unassembled WGS sequence"/>
</dbReference>
<comment type="caution">
    <text evidence="6">The sequence shown here is derived from an EMBL/GenBank/DDBJ whole genome shotgun (WGS) entry which is preliminary data.</text>
</comment>
<comment type="similarity">
    <text evidence="1">Belongs to the SUI1 family.</text>
</comment>
<keyword evidence="3" id="KW-0648">Protein biosynthesis</keyword>
<evidence type="ECO:0000259" key="5">
    <source>
        <dbReference type="PROSITE" id="PS50296"/>
    </source>
</evidence>
<dbReference type="GO" id="GO:0006417">
    <property type="term" value="P:regulation of translation"/>
    <property type="evidence" value="ECO:0007669"/>
    <property type="project" value="UniProtKB-KW"/>
</dbReference>
<comment type="function">
    <text evidence="4">Additional factor that functions in concert with eIF-2 and the initiator tRNA in directing the ribosome to the proper start site of translation.</text>
</comment>
<evidence type="ECO:0000256" key="4">
    <source>
        <dbReference type="ARBA" id="ARBA00060093"/>
    </source>
</evidence>
<dbReference type="InterPro" id="IPR005874">
    <property type="entry name" value="SUI1_euk"/>
</dbReference>
<dbReference type="EMBL" id="JAQQPM010000002">
    <property type="protein sequence ID" value="KAK2068406.1"/>
    <property type="molecule type" value="Genomic_DNA"/>
</dbReference>
<evidence type="ECO:0000256" key="3">
    <source>
        <dbReference type="ARBA" id="ARBA00022917"/>
    </source>
</evidence>
<protein>
    <recommendedName>
        <fullName evidence="5">SUI1 domain-containing protein</fullName>
    </recommendedName>
</protein>
<sequence>MDEYTGGSTDADHLCVVVHAQYRMLTRRSATQPWGHPNHARNVVKALRAKHGRDQLYVPNAKRTAGTLTYDGSDVGGERVCLEIEQEELALIASRGGKIIKLSVVGYDNECEDRDGKVLAVERAEERAATAPGKELALLPWQLEAIWDLDALGWRKNLVWIQRHWHAHAAHHHPDGQRVHHLQHLLFCIPISLASKKIELMSIENLKTFDPFAEADEDTGQAKKTQEYIHIRIQQRNGRKTLTTVQGIPPKFDMKKILKVIKKDFACNGTIISDTDSKGLGEVVQLQGDQRNRIKEFLTDKENGLGLDEKTIKVHGF</sequence>
<evidence type="ECO:0000313" key="6">
    <source>
        <dbReference type="EMBL" id="KAK2068406.1"/>
    </source>
</evidence>
<dbReference type="Pfam" id="PF01253">
    <property type="entry name" value="SUI1"/>
    <property type="match status" value="1"/>
</dbReference>
<reference evidence="6" key="1">
    <citation type="journal article" date="2023" name="Mol. Plant Microbe Interact.">
        <title>Elucidating the Obligate Nature and Biological Capacity of an Invasive Fungal Corn Pathogen.</title>
        <authorList>
            <person name="MacCready J.S."/>
            <person name="Roggenkamp E.M."/>
            <person name="Gdanetz K."/>
            <person name="Chilvers M.I."/>
        </authorList>
    </citation>
    <scope>NUCLEOTIDE SEQUENCE</scope>
    <source>
        <strain evidence="6">PM02</strain>
    </source>
</reference>
<evidence type="ECO:0000256" key="1">
    <source>
        <dbReference type="ARBA" id="ARBA00005422"/>
    </source>
</evidence>
<keyword evidence="7" id="KW-1185">Reference proteome</keyword>
<keyword evidence="2" id="KW-0810">Translation regulation</keyword>
<dbReference type="PROSITE" id="PS50296">
    <property type="entry name" value="SUI1"/>
    <property type="match status" value="1"/>
</dbReference>
<dbReference type="Gene3D" id="3.30.780.10">
    <property type="entry name" value="SUI1-like domain"/>
    <property type="match status" value="1"/>
</dbReference>
<accession>A0AAD9HZM6</accession>
<evidence type="ECO:0000313" key="7">
    <source>
        <dbReference type="Proteomes" id="UP001217918"/>
    </source>
</evidence>
<dbReference type="FunFam" id="3.30.780.10:FF:000005">
    <property type="entry name" value="Sui1 translation initiation factor"/>
    <property type="match status" value="1"/>
</dbReference>
<dbReference type="NCBIfam" id="TIGR01160">
    <property type="entry name" value="SUI1_MOF2"/>
    <property type="match status" value="1"/>
</dbReference>
<proteinExistence type="inferred from homology"/>
<dbReference type="PANTHER" id="PTHR10388">
    <property type="entry name" value="EUKARYOTIC TRANSLATION INITIATION FACTOR SUI1"/>
    <property type="match status" value="1"/>
</dbReference>
<dbReference type="CDD" id="cd11566">
    <property type="entry name" value="eIF1_SUI1"/>
    <property type="match status" value="1"/>
</dbReference>
<dbReference type="InterPro" id="IPR036877">
    <property type="entry name" value="SUI1_dom_sf"/>
</dbReference>
<dbReference type="AlphaFoldDB" id="A0AAD9HZM6"/>
<feature type="domain" description="SUI1" evidence="5">
    <location>
        <begin position="229"/>
        <end position="302"/>
    </location>
</feature>
<gene>
    <name evidence="6" type="ORF">P8C59_003045</name>
</gene>
<name>A0AAD9HZM6_9PEZI</name>
<evidence type="ECO:0000256" key="2">
    <source>
        <dbReference type="ARBA" id="ARBA00022845"/>
    </source>
</evidence>
<dbReference type="SUPFAM" id="SSF55159">
    <property type="entry name" value="eIF1-like"/>
    <property type="match status" value="1"/>
</dbReference>